<name>A0A224YI08_9ACAR</name>
<organism evidence="1">
    <name type="scientific">Rhipicephalus zambeziensis</name>
    <dbReference type="NCBI Taxonomy" id="60191"/>
    <lineage>
        <taxon>Eukaryota</taxon>
        <taxon>Metazoa</taxon>
        <taxon>Ecdysozoa</taxon>
        <taxon>Arthropoda</taxon>
        <taxon>Chelicerata</taxon>
        <taxon>Arachnida</taxon>
        <taxon>Acari</taxon>
        <taxon>Parasitiformes</taxon>
        <taxon>Ixodida</taxon>
        <taxon>Ixodoidea</taxon>
        <taxon>Ixodidae</taxon>
        <taxon>Rhipicephalinae</taxon>
        <taxon>Rhipicephalus</taxon>
        <taxon>Rhipicephalus</taxon>
    </lineage>
</organism>
<dbReference type="AlphaFoldDB" id="A0A224YI08"/>
<sequence>MPDGSYGCRESDPFFLPGSVTKFFSSCGRYDDPLIGALWKSVSSARSPLPSPWRSPARWSVAGLPIVVFIASPSCDPLRTTICARMLSFLHSWETGSASRIERASVRSHHVRC</sequence>
<accession>A0A224YI08</accession>
<protein>
    <submittedName>
        <fullName evidence="1">Uncharacterized protein</fullName>
    </submittedName>
</protein>
<evidence type="ECO:0000313" key="1">
    <source>
        <dbReference type="EMBL" id="MAA13420.1"/>
    </source>
</evidence>
<proteinExistence type="predicted"/>
<dbReference type="EMBL" id="GFPF01002274">
    <property type="protein sequence ID" value="MAA13420.1"/>
    <property type="molecule type" value="Transcribed_RNA"/>
</dbReference>
<reference evidence="1" key="1">
    <citation type="journal article" date="2017" name="Parasit. Vectors">
        <title>Sialotranscriptomics of Rhipicephalus zambeziensis reveals intricate expression profiles of secretory proteins and suggests tight temporal transcriptional regulation during blood-feeding.</title>
        <authorList>
            <person name="de Castro M.H."/>
            <person name="de Klerk D."/>
            <person name="Pienaar R."/>
            <person name="Rees D.J.G."/>
            <person name="Mans B.J."/>
        </authorList>
    </citation>
    <scope>NUCLEOTIDE SEQUENCE</scope>
    <source>
        <tissue evidence="1">Salivary glands</tissue>
    </source>
</reference>